<dbReference type="Pfam" id="PF02272">
    <property type="entry name" value="DHHA1"/>
    <property type="match status" value="1"/>
</dbReference>
<evidence type="ECO:0000256" key="2">
    <source>
        <dbReference type="ARBA" id="ARBA00019841"/>
    </source>
</evidence>
<reference evidence="10 11" key="1">
    <citation type="submission" date="2018-08" db="EMBL/GenBank/DDBJ databases">
        <title>Lysobacter sp. zong2l5, whole genome shotgun sequence.</title>
        <authorList>
            <person name="Zhang X."/>
            <person name="Feng G."/>
            <person name="Zhu H."/>
        </authorList>
    </citation>
    <scope>NUCLEOTIDE SEQUENCE [LARGE SCALE GENOMIC DNA]</scope>
    <source>
        <strain evidence="11">zong2l5</strain>
    </source>
</reference>
<dbReference type="Proteomes" id="UP000264492">
    <property type="component" value="Unassembled WGS sequence"/>
</dbReference>
<dbReference type="InterPro" id="IPR001667">
    <property type="entry name" value="DDH_dom"/>
</dbReference>
<dbReference type="Pfam" id="PF01368">
    <property type="entry name" value="DHH"/>
    <property type="match status" value="1"/>
</dbReference>
<dbReference type="AlphaFoldDB" id="A0A371K3X4"/>
<keyword evidence="6" id="KW-0175">Coiled coil</keyword>
<evidence type="ECO:0000259" key="9">
    <source>
        <dbReference type="Pfam" id="PF17768"/>
    </source>
</evidence>
<dbReference type="EMBL" id="QTSU01000001">
    <property type="protein sequence ID" value="RDZ28636.1"/>
    <property type="molecule type" value="Genomic_DNA"/>
</dbReference>
<dbReference type="Gene3D" id="3.10.310.30">
    <property type="match status" value="1"/>
</dbReference>
<dbReference type="GO" id="GO:0003676">
    <property type="term" value="F:nucleic acid binding"/>
    <property type="evidence" value="ECO:0007669"/>
    <property type="project" value="InterPro"/>
</dbReference>
<comment type="similarity">
    <text evidence="1">Belongs to the RecJ family.</text>
</comment>
<evidence type="ECO:0000313" key="11">
    <source>
        <dbReference type="Proteomes" id="UP000264492"/>
    </source>
</evidence>
<accession>A0A371K3X4</accession>
<evidence type="ECO:0000256" key="5">
    <source>
        <dbReference type="ARBA" id="ARBA00022839"/>
    </source>
</evidence>
<dbReference type="PANTHER" id="PTHR30255">
    <property type="entry name" value="SINGLE-STRANDED-DNA-SPECIFIC EXONUCLEASE RECJ"/>
    <property type="match status" value="1"/>
</dbReference>
<organism evidence="10 11">
    <name type="scientific">Lysobacter silvisoli</name>
    <dbReference type="NCBI Taxonomy" id="2293254"/>
    <lineage>
        <taxon>Bacteria</taxon>
        <taxon>Pseudomonadati</taxon>
        <taxon>Pseudomonadota</taxon>
        <taxon>Gammaproteobacteria</taxon>
        <taxon>Lysobacterales</taxon>
        <taxon>Lysobacteraceae</taxon>
        <taxon>Lysobacter</taxon>
    </lineage>
</organism>
<evidence type="ECO:0000256" key="4">
    <source>
        <dbReference type="ARBA" id="ARBA00022801"/>
    </source>
</evidence>
<dbReference type="InterPro" id="IPR003156">
    <property type="entry name" value="DHHA1_dom"/>
</dbReference>
<evidence type="ECO:0000313" key="10">
    <source>
        <dbReference type="EMBL" id="RDZ28636.1"/>
    </source>
</evidence>
<feature type="domain" description="DDH" evidence="7">
    <location>
        <begin position="73"/>
        <end position="230"/>
    </location>
</feature>
<evidence type="ECO:0000259" key="8">
    <source>
        <dbReference type="Pfam" id="PF02272"/>
    </source>
</evidence>
<dbReference type="InterPro" id="IPR051673">
    <property type="entry name" value="SSDNA_exonuclease_RecJ"/>
</dbReference>
<name>A0A371K3X4_9GAMM</name>
<keyword evidence="5 10" id="KW-0269">Exonuclease</keyword>
<dbReference type="InterPro" id="IPR041122">
    <property type="entry name" value="RecJ_OB"/>
</dbReference>
<dbReference type="Gene3D" id="3.90.1640.30">
    <property type="match status" value="1"/>
</dbReference>
<dbReference type="Pfam" id="PF17768">
    <property type="entry name" value="RecJ_OB"/>
    <property type="match status" value="1"/>
</dbReference>
<dbReference type="OrthoDB" id="9809852at2"/>
<dbReference type="SUPFAM" id="SSF64182">
    <property type="entry name" value="DHH phosphoesterases"/>
    <property type="match status" value="1"/>
</dbReference>
<protein>
    <recommendedName>
        <fullName evidence="2">Single-stranded-DNA-specific exonuclease RecJ</fullName>
    </recommendedName>
</protein>
<dbReference type="GO" id="GO:0006281">
    <property type="term" value="P:DNA repair"/>
    <property type="evidence" value="ECO:0007669"/>
    <property type="project" value="InterPro"/>
</dbReference>
<evidence type="ECO:0000256" key="6">
    <source>
        <dbReference type="SAM" id="Coils"/>
    </source>
</evidence>
<sequence>MTPNARLRRRAIADPGAWPEHVPPLLRRVYAARGATAIEQAQPRLAQLLPPDAMGGLDAAVALLDEAIERDQHIVVVGDFDCDGATACAVGVRGLRMLGARRVSHAVPNRIVHGYGLSPALVEELSALQPELLVTVDHGIACHAGIAAAKARGWRVLVTDHHLPGERLPPADAIVDPNLDGDAFPSKALAGVGVMFYVLLALRRHRREQGRCEWQGPDLQSLLDLVAVGTVADLVPLDANNRALVAAGLRRLRAGQGCAGLRALIEVAQRDAGRLTATDIGYALAPRLNAAGRLEDMALGIECLLTESESQAREIAHALNEINAERRAVQQQMTDEAAAAFARVSLDATRDPAALCLYDPDWHPGVVGLVASKMKERVHRPVIAFAPAEPGSDALRGSARSIPGFHIRDALADVAARHPQLIERFGGHAMAAGLSLRRDALEAFRAAFEACAQALLTPELLQADVLSDGELDPADFDRRSAECLRDGGPWGQGFPEPQFDGEFPVLAWRVVGERHLKLELGHQGRRLNAIEFNGWHGNPPPARVRIAYRLEPDDYRGGDAIQLVVVHRESADA</sequence>
<dbReference type="GO" id="GO:0006310">
    <property type="term" value="P:DNA recombination"/>
    <property type="evidence" value="ECO:0007669"/>
    <property type="project" value="InterPro"/>
</dbReference>
<proteinExistence type="inferred from homology"/>
<evidence type="ECO:0000256" key="3">
    <source>
        <dbReference type="ARBA" id="ARBA00022722"/>
    </source>
</evidence>
<evidence type="ECO:0000259" key="7">
    <source>
        <dbReference type="Pfam" id="PF01368"/>
    </source>
</evidence>
<dbReference type="RefSeq" id="WP_115858075.1">
    <property type="nucleotide sequence ID" value="NZ_QTSU01000001.1"/>
</dbReference>
<keyword evidence="4" id="KW-0378">Hydrolase</keyword>
<keyword evidence="11" id="KW-1185">Reference proteome</keyword>
<dbReference type="FunFam" id="3.90.1640.30:FF:000001">
    <property type="entry name" value="Single-stranded-DNA-specific exonuclease RecJ"/>
    <property type="match status" value="1"/>
</dbReference>
<feature type="domain" description="RecJ OB" evidence="9">
    <location>
        <begin position="468"/>
        <end position="566"/>
    </location>
</feature>
<dbReference type="NCBIfam" id="TIGR00644">
    <property type="entry name" value="recJ"/>
    <property type="match status" value="1"/>
</dbReference>
<feature type="domain" description="DHHA1" evidence="8">
    <location>
        <begin position="355"/>
        <end position="453"/>
    </location>
</feature>
<comment type="caution">
    <text evidence="10">The sequence shown here is derived from an EMBL/GenBank/DDBJ whole genome shotgun (WGS) entry which is preliminary data.</text>
</comment>
<dbReference type="InterPro" id="IPR004610">
    <property type="entry name" value="RecJ"/>
</dbReference>
<feature type="coiled-coil region" evidence="6">
    <location>
        <begin position="305"/>
        <end position="332"/>
    </location>
</feature>
<evidence type="ECO:0000256" key="1">
    <source>
        <dbReference type="ARBA" id="ARBA00005915"/>
    </source>
</evidence>
<keyword evidence="3" id="KW-0540">Nuclease</keyword>
<dbReference type="PANTHER" id="PTHR30255:SF2">
    <property type="entry name" value="SINGLE-STRANDED-DNA-SPECIFIC EXONUCLEASE RECJ"/>
    <property type="match status" value="1"/>
</dbReference>
<gene>
    <name evidence="10" type="primary">recJ</name>
    <name evidence="10" type="ORF">DX914_05790</name>
</gene>
<dbReference type="GO" id="GO:0008409">
    <property type="term" value="F:5'-3' exonuclease activity"/>
    <property type="evidence" value="ECO:0007669"/>
    <property type="project" value="InterPro"/>
</dbReference>
<dbReference type="InterPro" id="IPR038763">
    <property type="entry name" value="DHH_sf"/>
</dbReference>